<protein>
    <submittedName>
        <fullName evidence="2">Uncharacterized protein</fullName>
    </submittedName>
</protein>
<feature type="compositionally biased region" description="Polar residues" evidence="1">
    <location>
        <begin position="151"/>
        <end position="160"/>
    </location>
</feature>
<organism evidence="2 3">
    <name type="scientific">Coniosporium apollinis</name>
    <dbReference type="NCBI Taxonomy" id="61459"/>
    <lineage>
        <taxon>Eukaryota</taxon>
        <taxon>Fungi</taxon>
        <taxon>Dikarya</taxon>
        <taxon>Ascomycota</taxon>
        <taxon>Pezizomycotina</taxon>
        <taxon>Dothideomycetes</taxon>
        <taxon>Dothideomycetes incertae sedis</taxon>
        <taxon>Coniosporium</taxon>
    </lineage>
</organism>
<feature type="compositionally biased region" description="Basic and acidic residues" evidence="1">
    <location>
        <begin position="288"/>
        <end position="301"/>
    </location>
</feature>
<dbReference type="EMBL" id="JAPDRL010000024">
    <property type="protein sequence ID" value="KAJ9665930.1"/>
    <property type="molecule type" value="Genomic_DNA"/>
</dbReference>
<feature type="compositionally biased region" description="Polar residues" evidence="1">
    <location>
        <begin position="248"/>
        <end position="257"/>
    </location>
</feature>
<gene>
    <name evidence="2" type="ORF">H2201_004054</name>
</gene>
<sequence length="301" mass="32296">MEYDSGEEAALPSGAALLDAADDDDRVVITTQHAQVVEDDTTDLSNAGEDTQDILRAAGVELDSNTGQEDEDSTRYRTPYRQLGVKGSTAAPSRRKQAHRAAPSRGVLSSKQAGSAASSKPGKPRSKAARGGKEGSKGPHRQITPPPSAQPLFTQVTVIGSSPLIKDATQRRSKRSRAALEEPSTQASTQARKRASPQPKIPEFGVEIAWENVLDLVQYNNEVGKKANTVEVIKIYSRSRDGPIIDTLPSTGQSTTDAGAEPPPKKGSKKDKEKPQGKTATTRLHGAQQDRQELTESLMEH</sequence>
<reference evidence="2" key="1">
    <citation type="submission" date="2022-10" db="EMBL/GenBank/DDBJ databases">
        <title>Culturing micro-colonial fungi from biological soil crusts in the Mojave desert and describing Neophaeococcomyces mojavensis, and introducing the new genera and species Taxawa tesnikishii.</title>
        <authorList>
            <person name="Kurbessoian T."/>
            <person name="Stajich J.E."/>
        </authorList>
    </citation>
    <scope>NUCLEOTIDE SEQUENCE</scope>
    <source>
        <strain evidence="2">TK_1</strain>
    </source>
</reference>
<comment type="caution">
    <text evidence="2">The sequence shown here is derived from an EMBL/GenBank/DDBJ whole genome shotgun (WGS) entry which is preliminary data.</text>
</comment>
<evidence type="ECO:0000313" key="3">
    <source>
        <dbReference type="Proteomes" id="UP001172684"/>
    </source>
</evidence>
<dbReference type="Proteomes" id="UP001172684">
    <property type="component" value="Unassembled WGS sequence"/>
</dbReference>
<name>A0ABQ9NU65_9PEZI</name>
<feature type="region of interest" description="Disordered" evidence="1">
    <location>
        <begin position="238"/>
        <end position="301"/>
    </location>
</feature>
<feature type="compositionally biased region" description="Low complexity" evidence="1">
    <location>
        <begin position="109"/>
        <end position="121"/>
    </location>
</feature>
<keyword evidence="3" id="KW-1185">Reference proteome</keyword>
<feature type="region of interest" description="Disordered" evidence="1">
    <location>
        <begin position="58"/>
        <end position="200"/>
    </location>
</feature>
<evidence type="ECO:0000313" key="2">
    <source>
        <dbReference type="EMBL" id="KAJ9665930.1"/>
    </source>
</evidence>
<evidence type="ECO:0000256" key="1">
    <source>
        <dbReference type="SAM" id="MobiDB-lite"/>
    </source>
</evidence>
<proteinExistence type="predicted"/>
<accession>A0ABQ9NU65</accession>